<evidence type="ECO:0000313" key="3">
    <source>
        <dbReference type="Proteomes" id="UP000555411"/>
    </source>
</evidence>
<feature type="region of interest" description="Disordered" evidence="1">
    <location>
        <begin position="1"/>
        <end position="24"/>
    </location>
</feature>
<dbReference type="RefSeq" id="WP_185798848.1">
    <property type="nucleotide sequence ID" value="NZ_JACLQD010000005.1"/>
</dbReference>
<protein>
    <submittedName>
        <fullName evidence="2">Uncharacterized protein</fullName>
    </submittedName>
</protein>
<dbReference type="AlphaFoldDB" id="A0A842IER8"/>
<accession>A0A842IER8</accession>
<dbReference type="EMBL" id="JACLQD010000005">
    <property type="protein sequence ID" value="MBC2837248.1"/>
    <property type="molecule type" value="Genomic_DNA"/>
</dbReference>
<evidence type="ECO:0000313" key="2">
    <source>
        <dbReference type="EMBL" id="MBC2837248.1"/>
    </source>
</evidence>
<reference evidence="2 3" key="1">
    <citation type="journal article" date="2017" name="Int. J. Syst. Evol. Microbiol.">
        <title>Gemmobacter straminiformis sp. nov., isolated from an artificial fountain.</title>
        <authorList>
            <person name="Kang J.Y."/>
            <person name="Kim M.J."/>
            <person name="Chun J."/>
            <person name="Son K.P."/>
            <person name="Jahng K.Y."/>
        </authorList>
    </citation>
    <scope>NUCLEOTIDE SEQUENCE [LARGE SCALE GENOMIC DNA]</scope>
    <source>
        <strain evidence="2 3">CAM-8</strain>
    </source>
</reference>
<organism evidence="2 3">
    <name type="scientific">Paragemmobacter straminiformis</name>
    <dbReference type="NCBI Taxonomy" id="2045119"/>
    <lineage>
        <taxon>Bacteria</taxon>
        <taxon>Pseudomonadati</taxon>
        <taxon>Pseudomonadota</taxon>
        <taxon>Alphaproteobacteria</taxon>
        <taxon>Rhodobacterales</taxon>
        <taxon>Paracoccaceae</taxon>
        <taxon>Paragemmobacter</taxon>
    </lineage>
</organism>
<keyword evidence="3" id="KW-1185">Reference proteome</keyword>
<name>A0A842IER8_9RHOB</name>
<gene>
    <name evidence="2" type="ORF">H7F16_17145</name>
</gene>
<sequence length="76" mass="8525">MSDITKNRFSVTTGAKASEPTRDRARDVGHYFEQGFFERQQSLLAARAETLALNDELLRLGIEVDPKTGEVRVRSA</sequence>
<proteinExistence type="predicted"/>
<evidence type="ECO:0000256" key="1">
    <source>
        <dbReference type="SAM" id="MobiDB-lite"/>
    </source>
</evidence>
<comment type="caution">
    <text evidence="2">The sequence shown here is derived from an EMBL/GenBank/DDBJ whole genome shotgun (WGS) entry which is preliminary data.</text>
</comment>
<dbReference type="Proteomes" id="UP000555411">
    <property type="component" value="Unassembled WGS sequence"/>
</dbReference>